<reference evidence="1" key="1">
    <citation type="submission" date="2024-03" db="EMBL/GenBank/DDBJ databases">
        <title>Diverse circular DNA viruses in blood, oral, and fecal samples of captive lemurs.</title>
        <authorList>
            <person name="Paietta E.N."/>
            <person name="Kraberger S."/>
            <person name="Lund M.C."/>
            <person name="Custer J.M."/>
            <person name="Vargas K.M."/>
            <person name="Ehmke E.E."/>
            <person name="Yoder A.D."/>
            <person name="Varsani A."/>
        </authorList>
    </citation>
    <scope>NUCLEOTIDE SEQUENCE</scope>
    <source>
        <strain evidence="1">Duke_30FF_63</strain>
    </source>
</reference>
<evidence type="ECO:0000313" key="1">
    <source>
        <dbReference type="EMBL" id="XCD08351.1"/>
    </source>
</evidence>
<protein>
    <submittedName>
        <fullName evidence="1">Uncharacterized protein</fullName>
    </submittedName>
</protein>
<sequence length="194" mass="22026">MRKLEFGVGKTGIGPFALNVTNMSLTQAVHLTMDYGANEFGLGSLDEIQGEDRLRIADWLSAMVNAHVDVAKDAYVFDLNVNKATYNHTNLLLRAGKGKATFLFMAQPYLKKYADSINNASGIYGSYLDESSSDTNVYESRKKRLKKNLIKQILNKIDTLAKDNESVWTKEQTELIQNVLYYYKRELLPEKVRE</sequence>
<proteinExistence type="predicted"/>
<accession>A0AAU8B9X9</accession>
<dbReference type="EMBL" id="PP511876">
    <property type="protein sequence ID" value="XCD08351.1"/>
    <property type="molecule type" value="Genomic_DNA"/>
</dbReference>
<organism evidence="1">
    <name type="scientific">Dulem virus 42</name>
    <dbReference type="NCBI Taxonomy" id="3145760"/>
    <lineage>
        <taxon>Viruses</taxon>
        <taxon>Duplodnaviria</taxon>
        <taxon>Heunggongvirae</taxon>
        <taxon>Uroviricota</taxon>
        <taxon>Caudoviricetes</taxon>
    </lineage>
</organism>
<name>A0AAU8B9X9_9CAUD</name>